<evidence type="ECO:0000256" key="6">
    <source>
        <dbReference type="SAM" id="Phobius"/>
    </source>
</evidence>
<keyword evidence="5 6" id="KW-0472">Membrane</keyword>
<dbReference type="EMBL" id="SLZV01000033">
    <property type="protein sequence ID" value="TCS62236.1"/>
    <property type="molecule type" value="Genomic_DNA"/>
</dbReference>
<evidence type="ECO:0000256" key="2">
    <source>
        <dbReference type="ARBA" id="ARBA00022475"/>
    </source>
</evidence>
<feature type="transmembrane region" description="Helical" evidence="6">
    <location>
        <begin position="107"/>
        <end position="128"/>
    </location>
</feature>
<comment type="subcellular location">
    <subcellularLocation>
        <location evidence="1">Cell membrane</location>
        <topology evidence="1">Multi-pass membrane protein</topology>
    </subcellularLocation>
</comment>
<evidence type="ECO:0000256" key="5">
    <source>
        <dbReference type="ARBA" id="ARBA00023136"/>
    </source>
</evidence>
<dbReference type="EMBL" id="BHEO01000008">
    <property type="protein sequence ID" value="GBU06470.1"/>
    <property type="molecule type" value="Genomic_DNA"/>
</dbReference>
<feature type="transmembrane region" description="Helical" evidence="6">
    <location>
        <begin position="140"/>
        <end position="158"/>
    </location>
</feature>
<keyword evidence="3 6" id="KW-0812">Transmembrane</keyword>
<gene>
    <name evidence="8" type="ORF">EDD74_1333</name>
    <name evidence="7" type="ORF">FAEUMB_30110</name>
</gene>
<evidence type="ECO:0000313" key="8">
    <source>
        <dbReference type="EMBL" id="TCS62236.1"/>
    </source>
</evidence>
<evidence type="ECO:0000313" key="7">
    <source>
        <dbReference type="EMBL" id="GBU06470.1"/>
    </source>
</evidence>
<dbReference type="PANTHER" id="PTHR47089:SF1">
    <property type="entry name" value="GUANOSINE ABC TRANSPORTER PERMEASE PROTEIN NUPP"/>
    <property type="match status" value="1"/>
</dbReference>
<dbReference type="CDD" id="cd06580">
    <property type="entry name" value="TM_PBP1_transp_TpRbsC_like"/>
    <property type="match status" value="1"/>
</dbReference>
<reference evidence="7 10" key="1">
    <citation type="journal article" date="2018" name="Int. J. Syst. Evol. Microbiol.">
        <title>Draft Genome Sequence of Faecalimonas umbilicata JCM 30896T, an Acetate-Producing Bacterium Isolated from Human Feces.</title>
        <authorList>
            <person name="Sakamoto M."/>
            <person name="Ikeyama N."/>
            <person name="Yuki M."/>
            <person name="Ohkuma M."/>
        </authorList>
    </citation>
    <scope>NUCLEOTIDE SEQUENCE [LARGE SCALE GENOMIC DNA]</scope>
    <source>
        <strain evidence="7 10">EGH7</strain>
    </source>
</reference>
<dbReference type="Pfam" id="PF02653">
    <property type="entry name" value="BPD_transp_2"/>
    <property type="match status" value="1"/>
</dbReference>
<dbReference type="Proteomes" id="UP000294613">
    <property type="component" value="Unassembled WGS sequence"/>
</dbReference>
<dbReference type="AlphaFoldDB" id="A0A4R3JAY8"/>
<keyword evidence="4 6" id="KW-1133">Transmembrane helix</keyword>
<sequence>MKQKTVLHNLLLSLGAILCSLLIAAGVMLLVGYDPLEAYSALIEGAFGSKNAFANTLSKSIPLLFTGLAVAFANKGGIFNIGGEGQLYAGAMASTVTALMMQGAPRFLVIFCSFCAGMLAGACVGAIIGAAKIKLQVNEVVVAIMLNYIIQYFTSYIVTYPLKQEGAMTAQTVDIGANYMLTKLIPKTQLTTALLVAVAAAILLFFFFKKTRAGYHIRAVGENKSAAQAAGIPMMTTAILTMGISGALAGLAGTTEVFGKMGRFIDGFSPGFGFTGIAVAVLANNHPMGILLSALLFGILEAGSMKMSYSAGISTSMVNVIQGLVILFVATPNIIRLIKRKKGES</sequence>
<comment type="caution">
    <text evidence="8">The sequence shown here is derived from an EMBL/GenBank/DDBJ whole genome shotgun (WGS) entry which is preliminary data.</text>
</comment>
<organism evidence="8 9">
    <name type="scientific">Faecalimonas umbilicata</name>
    <dbReference type="NCBI Taxonomy" id="1912855"/>
    <lineage>
        <taxon>Bacteria</taxon>
        <taxon>Bacillati</taxon>
        <taxon>Bacillota</taxon>
        <taxon>Clostridia</taxon>
        <taxon>Lachnospirales</taxon>
        <taxon>Lachnospiraceae</taxon>
        <taxon>Faecalimonas</taxon>
    </lineage>
</organism>
<evidence type="ECO:0000313" key="10">
    <source>
        <dbReference type="Proteomes" id="UP000702954"/>
    </source>
</evidence>
<feature type="transmembrane region" description="Helical" evidence="6">
    <location>
        <begin position="229"/>
        <end position="252"/>
    </location>
</feature>
<feature type="transmembrane region" description="Helical" evidence="6">
    <location>
        <begin position="290"/>
        <end position="308"/>
    </location>
</feature>
<name>A0A4R3JAY8_9FIRM</name>
<keyword evidence="2" id="KW-1003">Cell membrane</keyword>
<dbReference type="PANTHER" id="PTHR47089">
    <property type="entry name" value="ABC TRANSPORTER, PERMEASE PROTEIN"/>
    <property type="match status" value="1"/>
</dbReference>
<proteinExistence type="predicted"/>
<dbReference type="GO" id="GO:0005886">
    <property type="term" value="C:plasma membrane"/>
    <property type="evidence" value="ECO:0007669"/>
    <property type="project" value="UniProtKB-SubCell"/>
</dbReference>
<feature type="transmembrane region" description="Helical" evidence="6">
    <location>
        <begin position="320"/>
        <end position="338"/>
    </location>
</feature>
<evidence type="ECO:0000313" key="9">
    <source>
        <dbReference type="Proteomes" id="UP000294613"/>
    </source>
</evidence>
<evidence type="ECO:0000256" key="1">
    <source>
        <dbReference type="ARBA" id="ARBA00004651"/>
    </source>
</evidence>
<keyword evidence="10" id="KW-1185">Reference proteome</keyword>
<dbReference type="Proteomes" id="UP000702954">
    <property type="component" value="Unassembled WGS sequence"/>
</dbReference>
<protein>
    <submittedName>
        <fullName evidence="7">ABC transporter permease</fullName>
    </submittedName>
    <submittedName>
        <fullName evidence="8">Nucleoside ABC transporter membrane protein</fullName>
    </submittedName>
</protein>
<evidence type="ECO:0000256" key="3">
    <source>
        <dbReference type="ARBA" id="ARBA00022692"/>
    </source>
</evidence>
<dbReference type="InterPro" id="IPR001851">
    <property type="entry name" value="ABC_transp_permease"/>
</dbReference>
<evidence type="ECO:0000256" key="4">
    <source>
        <dbReference type="ARBA" id="ARBA00022989"/>
    </source>
</evidence>
<reference evidence="8 9" key="2">
    <citation type="submission" date="2019-03" db="EMBL/GenBank/DDBJ databases">
        <title>Genomic Encyclopedia of Type Strains, Phase IV (KMG-IV): sequencing the most valuable type-strain genomes for metagenomic binning, comparative biology and taxonomic classification.</title>
        <authorList>
            <person name="Goeker M."/>
        </authorList>
    </citation>
    <scope>NUCLEOTIDE SEQUENCE [LARGE SCALE GENOMIC DNA]</scope>
    <source>
        <strain evidence="8 9">DSM 103426</strain>
    </source>
</reference>
<feature type="transmembrane region" description="Helical" evidence="6">
    <location>
        <begin position="190"/>
        <end position="208"/>
    </location>
</feature>
<dbReference type="RefSeq" id="WP_008975199.1">
    <property type="nucleotide sequence ID" value="NZ_BHEO01000008.1"/>
</dbReference>
<feature type="transmembrane region" description="Helical" evidence="6">
    <location>
        <begin position="264"/>
        <end position="283"/>
    </location>
</feature>
<dbReference type="GO" id="GO:0022857">
    <property type="term" value="F:transmembrane transporter activity"/>
    <property type="evidence" value="ECO:0007669"/>
    <property type="project" value="InterPro"/>
</dbReference>
<feature type="transmembrane region" description="Helical" evidence="6">
    <location>
        <begin position="12"/>
        <end position="33"/>
    </location>
</feature>
<accession>A0A4R3JAY8</accession>